<dbReference type="NCBIfam" id="TIGR04085">
    <property type="entry name" value="rSAM_more_4Fe4S"/>
    <property type="match status" value="1"/>
</dbReference>
<feature type="domain" description="Radical SAM core" evidence="8">
    <location>
        <begin position="1"/>
        <end position="227"/>
    </location>
</feature>
<comment type="similarity">
    <text evidence="7">Belongs to the radical SAM superfamily. Anaerobic sulfatase-maturating enzyme family.</text>
</comment>
<dbReference type="SFLD" id="SFLDG01384">
    <property type="entry name" value="thioether_bond_formation_requi"/>
    <property type="match status" value="1"/>
</dbReference>
<dbReference type="SFLD" id="SFLDG01067">
    <property type="entry name" value="SPASM/twitch_domain_containing"/>
    <property type="match status" value="1"/>
</dbReference>
<dbReference type="AlphaFoldDB" id="A0A7W8HAN1"/>
<reference evidence="9 10" key="1">
    <citation type="submission" date="2020-08" db="EMBL/GenBank/DDBJ databases">
        <title>Genomic Encyclopedia of Type Strains, Phase IV (KMG-IV): sequencing the most valuable type-strain genomes for metagenomic binning, comparative biology and taxonomic classification.</title>
        <authorList>
            <person name="Goeker M."/>
        </authorList>
    </citation>
    <scope>NUCLEOTIDE SEQUENCE [LARGE SCALE GENOMIC DNA]</scope>
    <source>
        <strain evidence="9 10">DSM 106146</strain>
    </source>
</reference>
<dbReference type="InterPro" id="IPR023885">
    <property type="entry name" value="4Fe4S-binding_SPASM_dom"/>
</dbReference>
<keyword evidence="3" id="KW-0949">S-adenosyl-L-methionine</keyword>
<dbReference type="PANTHER" id="PTHR43273:SF3">
    <property type="entry name" value="ANAEROBIC SULFATASE-MATURATING ENZYME HOMOLOG ASLB-RELATED"/>
    <property type="match status" value="1"/>
</dbReference>
<organism evidence="9 10">
    <name type="scientific">Catenibacillus scindens</name>
    <dbReference type="NCBI Taxonomy" id="673271"/>
    <lineage>
        <taxon>Bacteria</taxon>
        <taxon>Bacillati</taxon>
        <taxon>Bacillota</taxon>
        <taxon>Clostridia</taxon>
        <taxon>Lachnospirales</taxon>
        <taxon>Lachnospiraceae</taxon>
        <taxon>Catenibacillus</taxon>
    </lineage>
</organism>
<evidence type="ECO:0000313" key="9">
    <source>
        <dbReference type="EMBL" id="MBB5264902.1"/>
    </source>
</evidence>
<dbReference type="CDD" id="cd01335">
    <property type="entry name" value="Radical_SAM"/>
    <property type="match status" value="1"/>
</dbReference>
<sequence>MPPVNLLIKPASGMCNMRCDYCFYCDETQKRQQASYGRMTERTLKNVIRKTVLVASGSCTIAFQGGEPTLWGLDMFQKVVDYVNHYNRNHIPIEYAIQTNGYGITEDWCRFFVKNHFLIGISVDGLKSIHDAYRHSAGGGPTYDRIMETIDLFDRFGVEYNILTVVHREVAEHIKEIYKDYRRRGWNYMQFITCLDPLGDVRGQEEYSLLPKTYGRFLIDLFDLWFEDLKKGDQPYIRQFDNYVAMLLGYWPESCEQRGTCGIQNVVEADGSVYPCDFYVLDDYCLGNLNDTSLQAIYDRRDAMGFIKRSLNHPSECKQCPWFKLCRGGCYRSRVTEQGDEKCWNYFCEGYKMFFEACYPRLEEAAKIARRRIQNNI</sequence>
<dbReference type="RefSeq" id="WP_183773971.1">
    <property type="nucleotide sequence ID" value="NZ_JACHFW010000007.1"/>
</dbReference>
<dbReference type="Pfam" id="PF04055">
    <property type="entry name" value="Radical_SAM"/>
    <property type="match status" value="1"/>
</dbReference>
<dbReference type="GO" id="GO:0051539">
    <property type="term" value="F:4 iron, 4 sulfur cluster binding"/>
    <property type="evidence" value="ECO:0007669"/>
    <property type="project" value="UniProtKB-KW"/>
</dbReference>
<dbReference type="InterPro" id="IPR023867">
    <property type="entry name" value="Sulphatase_maturase_rSAM"/>
</dbReference>
<dbReference type="GO" id="GO:0046872">
    <property type="term" value="F:metal ion binding"/>
    <property type="evidence" value="ECO:0007669"/>
    <property type="project" value="UniProtKB-KW"/>
</dbReference>
<dbReference type="SFLD" id="SFLDG01072">
    <property type="entry name" value="dehydrogenase_like"/>
    <property type="match status" value="1"/>
</dbReference>
<dbReference type="InterPro" id="IPR058240">
    <property type="entry name" value="rSAM_sf"/>
</dbReference>
<keyword evidence="10" id="KW-1185">Reference proteome</keyword>
<evidence type="ECO:0000256" key="3">
    <source>
        <dbReference type="ARBA" id="ARBA00022691"/>
    </source>
</evidence>
<evidence type="ECO:0000259" key="8">
    <source>
        <dbReference type="PROSITE" id="PS51918"/>
    </source>
</evidence>
<name>A0A7W8HAN1_9FIRM</name>
<dbReference type="EMBL" id="JACHFW010000007">
    <property type="protein sequence ID" value="MBB5264902.1"/>
    <property type="molecule type" value="Genomic_DNA"/>
</dbReference>
<comment type="cofactor">
    <cofactor evidence="1">
        <name>[4Fe-4S] cluster</name>
        <dbReference type="ChEBI" id="CHEBI:49883"/>
    </cofactor>
</comment>
<keyword evidence="2" id="KW-0004">4Fe-4S</keyword>
<evidence type="ECO:0000313" key="10">
    <source>
        <dbReference type="Proteomes" id="UP000543642"/>
    </source>
</evidence>
<evidence type="ECO:0000256" key="5">
    <source>
        <dbReference type="ARBA" id="ARBA00023004"/>
    </source>
</evidence>
<evidence type="ECO:0000256" key="2">
    <source>
        <dbReference type="ARBA" id="ARBA00022485"/>
    </source>
</evidence>
<dbReference type="PROSITE" id="PS51918">
    <property type="entry name" value="RADICAL_SAM"/>
    <property type="match status" value="1"/>
</dbReference>
<dbReference type="PANTHER" id="PTHR43273">
    <property type="entry name" value="ANAEROBIC SULFATASE-MATURATING ENZYME HOMOLOG ASLB-RELATED"/>
    <property type="match status" value="1"/>
</dbReference>
<evidence type="ECO:0000256" key="1">
    <source>
        <dbReference type="ARBA" id="ARBA00001966"/>
    </source>
</evidence>
<dbReference type="InterPro" id="IPR013785">
    <property type="entry name" value="Aldolase_TIM"/>
</dbReference>
<proteinExistence type="inferred from homology"/>
<keyword evidence="6" id="KW-0411">Iron-sulfur</keyword>
<evidence type="ECO:0000256" key="6">
    <source>
        <dbReference type="ARBA" id="ARBA00023014"/>
    </source>
</evidence>
<evidence type="ECO:0000256" key="7">
    <source>
        <dbReference type="ARBA" id="ARBA00023601"/>
    </source>
</evidence>
<dbReference type="GO" id="GO:0016491">
    <property type="term" value="F:oxidoreductase activity"/>
    <property type="evidence" value="ECO:0007669"/>
    <property type="project" value="InterPro"/>
</dbReference>
<dbReference type="NCBIfam" id="TIGR03942">
    <property type="entry name" value="sulfatase_rSAM"/>
    <property type="match status" value="1"/>
</dbReference>
<dbReference type="InterPro" id="IPR034485">
    <property type="entry name" value="Anaerobic_Cys-type_sulfatase-m"/>
</dbReference>
<dbReference type="InterPro" id="IPR047207">
    <property type="entry name" value="SPASM_anSME"/>
</dbReference>
<dbReference type="Pfam" id="PF13186">
    <property type="entry name" value="SPASM"/>
    <property type="match status" value="1"/>
</dbReference>
<dbReference type="SFLD" id="SFLDF00289">
    <property type="entry name" value="anaerobic_Cys-type_sulfatase-m"/>
    <property type="match status" value="1"/>
</dbReference>
<dbReference type="SFLD" id="SFLDG01386">
    <property type="entry name" value="main_SPASM_domain-containing"/>
    <property type="match status" value="1"/>
</dbReference>
<dbReference type="Gene3D" id="3.20.20.70">
    <property type="entry name" value="Aldolase class I"/>
    <property type="match status" value="1"/>
</dbReference>
<evidence type="ECO:0000256" key="4">
    <source>
        <dbReference type="ARBA" id="ARBA00022723"/>
    </source>
</evidence>
<dbReference type="SUPFAM" id="SSF102114">
    <property type="entry name" value="Radical SAM enzymes"/>
    <property type="match status" value="1"/>
</dbReference>
<dbReference type="CDD" id="cd21120">
    <property type="entry name" value="SPASM_anSME"/>
    <property type="match status" value="1"/>
</dbReference>
<gene>
    <name evidence="9" type="ORF">HNP82_002041</name>
</gene>
<accession>A0A7W8HAN1</accession>
<keyword evidence="5" id="KW-0408">Iron</keyword>
<dbReference type="SFLD" id="SFLDS00029">
    <property type="entry name" value="Radical_SAM"/>
    <property type="match status" value="1"/>
</dbReference>
<dbReference type="InterPro" id="IPR007197">
    <property type="entry name" value="rSAM"/>
</dbReference>
<dbReference type="Proteomes" id="UP000543642">
    <property type="component" value="Unassembled WGS sequence"/>
</dbReference>
<comment type="caution">
    <text evidence="9">The sequence shown here is derived from an EMBL/GenBank/DDBJ whole genome shotgun (WGS) entry which is preliminary data.</text>
</comment>
<keyword evidence="4" id="KW-0479">Metal-binding</keyword>
<protein>
    <recommendedName>
        <fullName evidence="8">Radical SAM core domain-containing protein</fullName>
    </recommendedName>
</protein>